<comment type="caution">
    <text evidence="1">The sequence shown here is derived from an EMBL/GenBank/DDBJ whole genome shotgun (WGS) entry which is preliminary data.</text>
</comment>
<name>A0ACB6HBK4_CUCSA</name>
<reference evidence="1 2" key="2">
    <citation type="journal article" date="2009" name="PLoS ONE">
        <title>An integrated genetic and cytogenetic map of the cucumber genome.</title>
        <authorList>
            <person name="Ren Y."/>
            <person name="Zhang Z."/>
            <person name="Liu J."/>
            <person name="Staub J.E."/>
            <person name="Han Y."/>
            <person name="Cheng Z."/>
            <person name="Li X."/>
            <person name="Lu J."/>
            <person name="Miao H."/>
            <person name="Kang H."/>
            <person name="Xie B."/>
            <person name="Gu X."/>
            <person name="Wang X."/>
            <person name="Du Y."/>
            <person name="Jin W."/>
            <person name="Huang S."/>
        </authorList>
    </citation>
    <scope>NUCLEOTIDE SEQUENCE [LARGE SCALE GENOMIC DNA]</scope>
    <source>
        <strain evidence="2">cv. 9930</strain>
        <tissue evidence="1">Leaf</tissue>
    </source>
</reference>
<feature type="non-terminal residue" evidence="1">
    <location>
        <position position="144"/>
    </location>
</feature>
<protein>
    <submittedName>
        <fullName evidence="1">Uncharacterized protein</fullName>
    </submittedName>
</protein>
<reference evidence="1 2" key="3">
    <citation type="journal article" date="2010" name="BMC Genomics">
        <title>Transcriptome sequencing and comparative analysis of cucumber flowers with different sex types.</title>
        <authorList>
            <person name="Guo S."/>
            <person name="Zheng Y."/>
            <person name="Joung J.G."/>
            <person name="Liu S."/>
            <person name="Zhang Z."/>
            <person name="Crasta O.R."/>
            <person name="Sobral B.W."/>
            <person name="Xu Y."/>
            <person name="Huang S."/>
            <person name="Fei Z."/>
        </authorList>
    </citation>
    <scope>NUCLEOTIDE SEQUENCE [LARGE SCALE GENOMIC DNA]</scope>
    <source>
        <strain evidence="2">cv. 9930</strain>
        <tissue evidence="1">Leaf</tissue>
    </source>
</reference>
<evidence type="ECO:0000313" key="1">
    <source>
        <dbReference type="EMBL" id="KAE8637259.1"/>
    </source>
</evidence>
<dbReference type="EMBL" id="ACHR03000060">
    <property type="protein sequence ID" value="KAE8637259.1"/>
    <property type="molecule type" value="Genomic_DNA"/>
</dbReference>
<keyword evidence="2" id="KW-1185">Reference proteome</keyword>
<accession>A0ACB6HBK4</accession>
<organism evidence="1 2">
    <name type="scientific">Cucumis sativus</name>
    <name type="common">Cucumber</name>
    <dbReference type="NCBI Taxonomy" id="3659"/>
    <lineage>
        <taxon>Eukaryota</taxon>
        <taxon>Viridiplantae</taxon>
        <taxon>Streptophyta</taxon>
        <taxon>Embryophyta</taxon>
        <taxon>Tracheophyta</taxon>
        <taxon>Spermatophyta</taxon>
        <taxon>Magnoliopsida</taxon>
        <taxon>eudicotyledons</taxon>
        <taxon>Gunneridae</taxon>
        <taxon>Pentapetalae</taxon>
        <taxon>rosids</taxon>
        <taxon>fabids</taxon>
        <taxon>Cucurbitales</taxon>
        <taxon>Cucurbitaceae</taxon>
        <taxon>Benincaseae</taxon>
        <taxon>Cucumis</taxon>
    </lineage>
</organism>
<dbReference type="Proteomes" id="UP000029981">
    <property type="component" value="Unassembled WGS sequence"/>
</dbReference>
<reference evidence="1 2" key="1">
    <citation type="journal article" date="2009" name="Nat. Genet.">
        <title>The genome of the cucumber, Cucumis sativus L.</title>
        <authorList>
            <person name="Huang S."/>
            <person name="Li R."/>
            <person name="Zhang Z."/>
            <person name="Li L."/>
            <person name="Gu X."/>
            <person name="Fan W."/>
            <person name="Lucas W.J."/>
            <person name="Wang X."/>
            <person name="Xie B."/>
            <person name="Ni P."/>
            <person name="Ren Y."/>
            <person name="Zhu H."/>
            <person name="Li J."/>
            <person name="Lin K."/>
            <person name="Jin W."/>
            <person name="Fei Z."/>
            <person name="Li G."/>
            <person name="Staub J."/>
            <person name="Kilian A."/>
            <person name="van der Vossen E.A."/>
            <person name="Wu Y."/>
            <person name="Guo J."/>
            <person name="He J."/>
            <person name="Jia Z."/>
            <person name="Ren Y."/>
            <person name="Tian G."/>
            <person name="Lu Y."/>
            <person name="Ruan J."/>
            <person name="Qian W."/>
            <person name="Wang M."/>
            <person name="Huang Q."/>
            <person name="Li B."/>
            <person name="Xuan Z."/>
            <person name="Cao J."/>
            <person name="Asan"/>
            <person name="Wu Z."/>
            <person name="Zhang J."/>
            <person name="Cai Q."/>
            <person name="Bai Y."/>
            <person name="Zhao B."/>
            <person name="Han Y."/>
            <person name="Li Y."/>
            <person name="Li X."/>
            <person name="Wang S."/>
            <person name="Shi Q."/>
            <person name="Liu S."/>
            <person name="Cho W.K."/>
            <person name="Kim J.Y."/>
            <person name="Xu Y."/>
            <person name="Heller-Uszynska K."/>
            <person name="Miao H."/>
            <person name="Cheng Z."/>
            <person name="Zhang S."/>
            <person name="Wu J."/>
            <person name="Yang Y."/>
            <person name="Kang H."/>
            <person name="Li M."/>
            <person name="Liang H."/>
            <person name="Ren X."/>
            <person name="Shi Z."/>
            <person name="Wen M."/>
            <person name="Jian M."/>
            <person name="Yang H."/>
            <person name="Zhang G."/>
            <person name="Yang Z."/>
            <person name="Chen R."/>
            <person name="Liu S."/>
            <person name="Li J."/>
            <person name="Ma L."/>
            <person name="Liu H."/>
            <person name="Zhou Y."/>
            <person name="Zhao J."/>
            <person name="Fang X."/>
            <person name="Li G."/>
            <person name="Fang L."/>
            <person name="Li Y."/>
            <person name="Liu D."/>
            <person name="Zheng H."/>
            <person name="Zhang Y."/>
            <person name="Qin N."/>
            <person name="Li Z."/>
            <person name="Yang G."/>
            <person name="Yang S."/>
            <person name="Bolund L."/>
            <person name="Kristiansen K."/>
            <person name="Zheng H."/>
            <person name="Li S."/>
            <person name="Zhang X."/>
            <person name="Yang H."/>
            <person name="Wang J."/>
            <person name="Sun R."/>
            <person name="Zhang B."/>
            <person name="Jiang S."/>
            <person name="Wang J."/>
            <person name="Du Y."/>
            <person name="Li S."/>
        </authorList>
    </citation>
    <scope>NUCLEOTIDE SEQUENCE [LARGE SCALE GENOMIC DNA]</scope>
    <source>
        <strain evidence="2">cv. 9930</strain>
        <tissue evidence="1">Leaf</tissue>
    </source>
</reference>
<reference evidence="1 2" key="4">
    <citation type="journal article" date="2011" name="BMC Genomics">
        <title>RNA-Seq improves annotation of protein-coding genes in the cucumber genome.</title>
        <authorList>
            <person name="Li Z."/>
            <person name="Zhang Z."/>
            <person name="Yan P."/>
            <person name="Huang S."/>
            <person name="Fei Z."/>
            <person name="Lin K."/>
        </authorList>
    </citation>
    <scope>NUCLEOTIDE SEQUENCE [LARGE SCALE GENOMIC DNA]</scope>
    <source>
        <strain evidence="2">cv. 9930</strain>
        <tissue evidence="1">Leaf</tissue>
    </source>
</reference>
<gene>
    <name evidence="1" type="ORF">Csa_017675</name>
</gene>
<sequence length="144" mass="15567">MANPTKSLVFIVFFHLFIQISTAANYNVISFGAKPDGKTDSTQSFLKAWTSACSSSTRSTINVPKGRFLLTPITFRGPCKNKITFLLNGTLVAPLDYRALGDSGYWILFIKVDGVSFVGGTIDGKGTAYWACKNSAKNCPPGAR</sequence>
<evidence type="ECO:0000313" key="2">
    <source>
        <dbReference type="Proteomes" id="UP000029981"/>
    </source>
</evidence>
<reference evidence="1 2" key="5">
    <citation type="journal article" date="2019" name="Gigascience">
        <title>A chromosome-scale genome assembly of cucumber (Cucumis sativus L.).</title>
        <authorList>
            <person name="Li Q."/>
            <person name="Li H."/>
            <person name="Huang W."/>
            <person name="Xu Y."/>
            <person name="Zhou Q."/>
            <person name="Wang S."/>
            <person name="Ruan J."/>
            <person name="Huang S."/>
            <person name="Zhang Z."/>
        </authorList>
    </citation>
    <scope>NUCLEOTIDE SEQUENCE [LARGE SCALE GENOMIC DNA]</scope>
    <source>
        <strain evidence="2">cv. 9930</strain>
        <tissue evidence="1">Leaf</tissue>
    </source>
</reference>
<proteinExistence type="predicted"/>